<gene>
    <name evidence="1" type="ORF">BH720_000855</name>
</gene>
<name>A0ACD5GVH5_9CYAN</name>
<keyword evidence="2" id="KW-1185">Reference proteome</keyword>
<proteinExistence type="predicted"/>
<protein>
    <submittedName>
        <fullName evidence="1">Uncharacterized protein</fullName>
    </submittedName>
</protein>
<sequence length="47" mass="5379">MAQHFVQRLPSATLIGKITPETEISLVDPQKKYPDEPLSLNRGFQHF</sequence>
<reference evidence="1 2" key="1">
    <citation type="journal article" date="2016" name="Genome Announc.">
        <title>Draft Genome Sequence of the Thermotolerant Cyanobacterium Desertifilum sp. IPPAS B-1220.</title>
        <authorList>
            <person name="Mironov K.S."/>
            <person name="Sinetova M.A."/>
            <person name="Bolatkhan K."/>
            <person name="Zayadan B.K."/>
            <person name="Ustinova V.V."/>
            <person name="Kupriyanova E.V."/>
            <person name="Skrypnik A.N."/>
            <person name="Gogoleva N.E."/>
            <person name="Gogolev Y.V."/>
            <person name="Los D.A."/>
        </authorList>
    </citation>
    <scope>NUCLEOTIDE SEQUENCE [LARGE SCALE GENOMIC DNA]</scope>
    <source>
        <strain evidence="1 2">IPPAS B-1220</strain>
    </source>
</reference>
<organism evidence="1 2">
    <name type="scientific">Desertifilum tharense IPPAS B-1220</name>
    <dbReference type="NCBI Taxonomy" id="1781255"/>
    <lineage>
        <taxon>Bacteria</taxon>
        <taxon>Bacillati</taxon>
        <taxon>Cyanobacteriota</taxon>
        <taxon>Cyanophyceae</taxon>
        <taxon>Desertifilales</taxon>
        <taxon>Desertifilaceae</taxon>
        <taxon>Desertifilum</taxon>
    </lineage>
</organism>
<dbReference type="EMBL" id="CP182909">
    <property type="protein sequence ID" value="XPM64611.1"/>
    <property type="molecule type" value="Genomic_DNA"/>
</dbReference>
<evidence type="ECO:0000313" key="2">
    <source>
        <dbReference type="Proteomes" id="UP000095472"/>
    </source>
</evidence>
<evidence type="ECO:0000313" key="1">
    <source>
        <dbReference type="EMBL" id="XPM64611.1"/>
    </source>
</evidence>
<dbReference type="Proteomes" id="UP000095472">
    <property type="component" value="Chromosome"/>
</dbReference>
<accession>A0ACD5GVH5</accession>